<dbReference type="KEGG" id="psl:Psta_1371"/>
<feature type="transmembrane region" description="Helical" evidence="1">
    <location>
        <begin position="83"/>
        <end position="109"/>
    </location>
</feature>
<feature type="transmembrane region" description="Helical" evidence="1">
    <location>
        <begin position="49"/>
        <end position="71"/>
    </location>
</feature>
<dbReference type="eggNOG" id="ENOG5033DYX">
    <property type="taxonomic scope" value="Bacteria"/>
</dbReference>
<dbReference type="Proteomes" id="UP000001887">
    <property type="component" value="Chromosome"/>
</dbReference>
<sequence>MNLFGINLYAAGFALVTALFWGTYGPLLQIGHHGFKTADVPDPGRMRPFICVGFAYFVVAILGPIVVMYLFGHDKGNGLMSGWTFSGALWSFIAGAVGALGAFGLLMALSAGGVQSVAYVMPIVFGCAPMISTFVTMYRNNTWSQINPFFAAGLILIAVGAITVLTFAPKPPKGAAGHGKPTATSTEKPH</sequence>
<reference evidence="2 3" key="1">
    <citation type="journal article" date="2009" name="Stand. Genomic Sci.">
        <title>Complete genome sequence of Pirellula staleyi type strain (ATCC 27377).</title>
        <authorList>
            <person name="Clum A."/>
            <person name="Tindall B.J."/>
            <person name="Sikorski J."/>
            <person name="Ivanova N."/>
            <person name="Mavrommatis K."/>
            <person name="Lucas S."/>
            <person name="Glavina del Rio T."/>
            <person name="Nolan M."/>
            <person name="Chen F."/>
            <person name="Tice H."/>
            <person name="Pitluck S."/>
            <person name="Cheng J.F."/>
            <person name="Chertkov O."/>
            <person name="Brettin T."/>
            <person name="Han C."/>
            <person name="Detter J.C."/>
            <person name="Kuske C."/>
            <person name="Bruce D."/>
            <person name="Goodwin L."/>
            <person name="Ovchinikova G."/>
            <person name="Pati A."/>
            <person name="Mikhailova N."/>
            <person name="Chen A."/>
            <person name="Palaniappan K."/>
            <person name="Land M."/>
            <person name="Hauser L."/>
            <person name="Chang Y.J."/>
            <person name="Jeffries C.D."/>
            <person name="Chain P."/>
            <person name="Rohde M."/>
            <person name="Goker M."/>
            <person name="Bristow J."/>
            <person name="Eisen J.A."/>
            <person name="Markowitz V."/>
            <person name="Hugenholtz P."/>
            <person name="Kyrpides N.C."/>
            <person name="Klenk H.P."/>
            <person name="Lapidus A."/>
        </authorList>
    </citation>
    <scope>NUCLEOTIDE SEQUENCE [LARGE SCALE GENOMIC DNA]</scope>
    <source>
        <strain evidence="3">ATCC 27377 / DSM 6068 / ICPB 4128</strain>
    </source>
</reference>
<keyword evidence="1" id="KW-0472">Membrane</keyword>
<feature type="transmembrane region" description="Helical" evidence="1">
    <location>
        <begin position="116"/>
        <end position="137"/>
    </location>
</feature>
<keyword evidence="1" id="KW-1133">Transmembrane helix</keyword>
<protein>
    <recommendedName>
        <fullName evidence="4">EamA domain-containing protein</fullName>
    </recommendedName>
</protein>
<dbReference type="EMBL" id="CP001848">
    <property type="protein sequence ID" value="ADB16048.1"/>
    <property type="molecule type" value="Genomic_DNA"/>
</dbReference>
<name>D2QWU4_PIRSD</name>
<keyword evidence="3" id="KW-1185">Reference proteome</keyword>
<feature type="transmembrane region" description="Helical" evidence="1">
    <location>
        <begin position="6"/>
        <end position="28"/>
    </location>
</feature>
<proteinExistence type="predicted"/>
<gene>
    <name evidence="2" type="ordered locus">Psta_1371</name>
</gene>
<evidence type="ECO:0000313" key="2">
    <source>
        <dbReference type="EMBL" id="ADB16048.1"/>
    </source>
</evidence>
<evidence type="ECO:0008006" key="4">
    <source>
        <dbReference type="Google" id="ProtNLM"/>
    </source>
</evidence>
<dbReference type="OrthoDB" id="257805at2"/>
<evidence type="ECO:0000256" key="1">
    <source>
        <dbReference type="SAM" id="Phobius"/>
    </source>
</evidence>
<keyword evidence="1" id="KW-0812">Transmembrane</keyword>
<accession>D2QWU4</accession>
<dbReference type="AlphaFoldDB" id="D2QWU4"/>
<feature type="transmembrane region" description="Helical" evidence="1">
    <location>
        <begin position="149"/>
        <end position="168"/>
    </location>
</feature>
<dbReference type="HOGENOM" id="CLU_1426812_0_0_0"/>
<evidence type="ECO:0000313" key="3">
    <source>
        <dbReference type="Proteomes" id="UP000001887"/>
    </source>
</evidence>
<organism evidence="2 3">
    <name type="scientific">Pirellula staleyi (strain ATCC 27377 / DSM 6068 / ICPB 4128)</name>
    <name type="common">Pirella staleyi</name>
    <dbReference type="NCBI Taxonomy" id="530564"/>
    <lineage>
        <taxon>Bacteria</taxon>
        <taxon>Pseudomonadati</taxon>
        <taxon>Planctomycetota</taxon>
        <taxon>Planctomycetia</taxon>
        <taxon>Pirellulales</taxon>
        <taxon>Pirellulaceae</taxon>
        <taxon>Pirellula</taxon>
    </lineage>
</organism>